<feature type="domain" description="TadE-like" evidence="2">
    <location>
        <begin position="16"/>
        <end position="58"/>
    </location>
</feature>
<dbReference type="InterPro" id="IPR012495">
    <property type="entry name" value="TadE-like_dom"/>
</dbReference>
<organism evidence="3 4">
    <name type="scientific">Pseudoclavibacter terrae</name>
    <dbReference type="NCBI Taxonomy" id="1530195"/>
    <lineage>
        <taxon>Bacteria</taxon>
        <taxon>Bacillati</taxon>
        <taxon>Actinomycetota</taxon>
        <taxon>Actinomycetes</taxon>
        <taxon>Micrococcales</taxon>
        <taxon>Microbacteriaceae</taxon>
        <taxon>Pseudoclavibacter</taxon>
    </lineage>
</organism>
<keyword evidence="1" id="KW-1133">Transmembrane helix</keyword>
<accession>A0A7J5B0H2</accession>
<protein>
    <recommendedName>
        <fullName evidence="2">TadE-like domain-containing protein</fullName>
    </recommendedName>
</protein>
<comment type="caution">
    <text evidence="3">The sequence shown here is derived from an EMBL/GenBank/DDBJ whole genome shotgun (WGS) entry which is preliminary data.</text>
</comment>
<keyword evidence="4" id="KW-1185">Reference proteome</keyword>
<dbReference type="OrthoDB" id="5124650at2"/>
<dbReference type="Pfam" id="PF07811">
    <property type="entry name" value="TadE"/>
    <property type="match status" value="1"/>
</dbReference>
<dbReference type="Proteomes" id="UP000490386">
    <property type="component" value="Unassembled WGS sequence"/>
</dbReference>
<keyword evidence="1" id="KW-0472">Membrane</keyword>
<name>A0A7J5B0H2_9MICO</name>
<proteinExistence type="predicted"/>
<feature type="transmembrane region" description="Helical" evidence="1">
    <location>
        <begin position="20"/>
        <end position="40"/>
    </location>
</feature>
<sequence>MRRVPRWLPPASSQRGSATAEFAIAAPVVVLLLAFCLTGLQGVVVQIRLQDAVADAVRLVARGDDEAIAREHVHSLVPDAELEISRPDGLVCARASTPLVLGERVLPVDIGARACALGGGR</sequence>
<evidence type="ECO:0000256" key="1">
    <source>
        <dbReference type="SAM" id="Phobius"/>
    </source>
</evidence>
<evidence type="ECO:0000259" key="2">
    <source>
        <dbReference type="Pfam" id="PF07811"/>
    </source>
</evidence>
<dbReference type="EMBL" id="WBJX01000004">
    <property type="protein sequence ID" value="KAB1637360.1"/>
    <property type="molecule type" value="Genomic_DNA"/>
</dbReference>
<evidence type="ECO:0000313" key="4">
    <source>
        <dbReference type="Proteomes" id="UP000490386"/>
    </source>
</evidence>
<dbReference type="InterPro" id="IPR049790">
    <property type="entry name" value="Rv3655c/TadE"/>
</dbReference>
<reference evidence="3 4" key="1">
    <citation type="submission" date="2019-09" db="EMBL/GenBank/DDBJ databases">
        <title>Phylogeny of genus Pseudoclavibacter and closely related genus.</title>
        <authorList>
            <person name="Li Y."/>
        </authorList>
    </citation>
    <scope>NUCLEOTIDE SEQUENCE [LARGE SCALE GENOMIC DNA]</scope>
    <source>
        <strain evidence="3 4">THG-MD12</strain>
    </source>
</reference>
<dbReference type="NCBIfam" id="NF041390">
    <property type="entry name" value="TadE_Rv3655c"/>
    <property type="match status" value="1"/>
</dbReference>
<keyword evidence="1" id="KW-0812">Transmembrane</keyword>
<evidence type="ECO:0000313" key="3">
    <source>
        <dbReference type="EMBL" id="KAB1637360.1"/>
    </source>
</evidence>
<gene>
    <name evidence="3" type="ORF">F8O03_12360</name>
</gene>
<dbReference type="AlphaFoldDB" id="A0A7J5B0H2"/>